<name>A0A8S5S7A1_9CAUD</name>
<evidence type="ECO:0000313" key="1">
    <source>
        <dbReference type="EMBL" id="DAF46790.1"/>
    </source>
</evidence>
<proteinExistence type="predicted"/>
<reference evidence="1" key="1">
    <citation type="journal article" date="2021" name="Proc. Natl. Acad. Sci. U.S.A.">
        <title>A Catalog of Tens of Thousands of Viruses from Human Metagenomes Reveals Hidden Associations with Chronic Diseases.</title>
        <authorList>
            <person name="Tisza M.J."/>
            <person name="Buck C.B."/>
        </authorList>
    </citation>
    <scope>NUCLEOTIDE SEQUENCE</scope>
    <source>
        <strain evidence="1">Ctj0M16</strain>
    </source>
</reference>
<organism evidence="1">
    <name type="scientific">Siphoviridae sp. ctj0M16</name>
    <dbReference type="NCBI Taxonomy" id="2827918"/>
    <lineage>
        <taxon>Viruses</taxon>
        <taxon>Duplodnaviria</taxon>
        <taxon>Heunggongvirae</taxon>
        <taxon>Uroviricota</taxon>
        <taxon>Caudoviricetes</taxon>
    </lineage>
</organism>
<sequence length="44" mass="5016">MHLAMLTLNESESEVVLMPKLCYLKRMLRVYKGVCCCCSICSTD</sequence>
<accession>A0A8S5S7A1</accession>
<dbReference type="EMBL" id="BK032544">
    <property type="protein sequence ID" value="DAF46790.1"/>
    <property type="molecule type" value="Genomic_DNA"/>
</dbReference>
<protein>
    <submittedName>
        <fullName evidence="1">Uncharacterized protein</fullName>
    </submittedName>
</protein>